<sequence length="174" mass="19475">MLQAFGLPIKCPHANIVDEHLSPSAHIDTQRHGGPVSNMNLETLFPLWFFLCIAIGSAIANYSSTPVMTGAGIGMIVGVAPIVGLTMLCVLITWWRPDLPRCRCGKTKYGEYESIGSMLDPLTKEWWYENRCPKCGRHYKSKSNVVYEVMPDGTMTPYMKTSRWGRWVNATDSS</sequence>
<protein>
    <submittedName>
        <fullName evidence="2">Uncharacterized protein</fullName>
    </submittedName>
</protein>
<dbReference type="EMBL" id="LYDR01000152">
    <property type="protein sequence ID" value="ODA28387.1"/>
    <property type="molecule type" value="Genomic_DNA"/>
</dbReference>
<gene>
    <name evidence="2" type="ORF">A6X21_11645</name>
</gene>
<accession>A0A1C3E566</accession>
<reference evidence="2 3" key="1">
    <citation type="submission" date="2016-05" db="EMBL/GenBank/DDBJ databases">
        <title>Genomic and physiological characterization of Planctopirus sp. isolated from fresh water lake.</title>
        <authorList>
            <person name="Subhash Y."/>
            <person name="Ramana C."/>
        </authorList>
    </citation>
    <scope>NUCLEOTIDE SEQUENCE [LARGE SCALE GENOMIC DNA]</scope>
    <source>
        <strain evidence="2 3">JC280</strain>
    </source>
</reference>
<evidence type="ECO:0000256" key="1">
    <source>
        <dbReference type="SAM" id="Phobius"/>
    </source>
</evidence>
<evidence type="ECO:0000313" key="2">
    <source>
        <dbReference type="EMBL" id="ODA28387.1"/>
    </source>
</evidence>
<keyword evidence="1" id="KW-1133">Transmembrane helix</keyword>
<keyword evidence="1" id="KW-0812">Transmembrane</keyword>
<dbReference type="STRING" id="1841610.A6X21_11645"/>
<organism evidence="2 3">
    <name type="scientific">Planctopirus hydrillae</name>
    <dbReference type="NCBI Taxonomy" id="1841610"/>
    <lineage>
        <taxon>Bacteria</taxon>
        <taxon>Pseudomonadati</taxon>
        <taxon>Planctomycetota</taxon>
        <taxon>Planctomycetia</taxon>
        <taxon>Planctomycetales</taxon>
        <taxon>Planctomycetaceae</taxon>
        <taxon>Planctopirus</taxon>
    </lineage>
</organism>
<evidence type="ECO:0000313" key="3">
    <source>
        <dbReference type="Proteomes" id="UP000094828"/>
    </source>
</evidence>
<proteinExistence type="predicted"/>
<comment type="caution">
    <text evidence="2">The sequence shown here is derived from an EMBL/GenBank/DDBJ whole genome shotgun (WGS) entry which is preliminary data.</text>
</comment>
<feature type="transmembrane region" description="Helical" evidence="1">
    <location>
        <begin position="75"/>
        <end position="95"/>
    </location>
</feature>
<feature type="transmembrane region" description="Helical" evidence="1">
    <location>
        <begin position="45"/>
        <end position="63"/>
    </location>
</feature>
<keyword evidence="3" id="KW-1185">Reference proteome</keyword>
<keyword evidence="1" id="KW-0472">Membrane</keyword>
<dbReference type="Proteomes" id="UP000094828">
    <property type="component" value="Unassembled WGS sequence"/>
</dbReference>
<dbReference type="AlphaFoldDB" id="A0A1C3E566"/>
<name>A0A1C3E566_9PLAN</name>